<reference evidence="1 2" key="1">
    <citation type="submission" date="2020-10" db="EMBL/GenBank/DDBJ databases">
        <title>The Coptis chinensis genome and diversification of protoberbering-type alkaloids.</title>
        <authorList>
            <person name="Wang B."/>
            <person name="Shu S."/>
            <person name="Song C."/>
            <person name="Liu Y."/>
        </authorList>
    </citation>
    <scope>NUCLEOTIDE SEQUENCE [LARGE SCALE GENOMIC DNA]</scope>
    <source>
        <strain evidence="1">HL-2020</strain>
        <tissue evidence="1">Leaf</tissue>
    </source>
</reference>
<evidence type="ECO:0000313" key="1">
    <source>
        <dbReference type="EMBL" id="KAF9609052.1"/>
    </source>
</evidence>
<dbReference type="SUPFAM" id="SSF56112">
    <property type="entry name" value="Protein kinase-like (PK-like)"/>
    <property type="match status" value="1"/>
</dbReference>
<sequence length="104" mass="11399">MNLLQKSIFEWVTPLVQSHRYLDLLDPLISDVPKLGIIQKVVDLVYACTQHVPSVRPRMSHVVHQLQHLGLKTAISEKATSVGGDGSSASIASQSPISVLQFVE</sequence>
<dbReference type="AlphaFoldDB" id="A0A835LXV9"/>
<dbReference type="InterPro" id="IPR011009">
    <property type="entry name" value="Kinase-like_dom_sf"/>
</dbReference>
<comment type="caution">
    <text evidence="1">The sequence shown here is derived from an EMBL/GenBank/DDBJ whole genome shotgun (WGS) entry which is preliminary data.</text>
</comment>
<organism evidence="1 2">
    <name type="scientific">Coptis chinensis</name>
    <dbReference type="NCBI Taxonomy" id="261450"/>
    <lineage>
        <taxon>Eukaryota</taxon>
        <taxon>Viridiplantae</taxon>
        <taxon>Streptophyta</taxon>
        <taxon>Embryophyta</taxon>
        <taxon>Tracheophyta</taxon>
        <taxon>Spermatophyta</taxon>
        <taxon>Magnoliopsida</taxon>
        <taxon>Ranunculales</taxon>
        <taxon>Ranunculaceae</taxon>
        <taxon>Coptidoideae</taxon>
        <taxon>Coptis</taxon>
    </lineage>
</organism>
<dbReference type="EMBL" id="JADFTS010000004">
    <property type="protein sequence ID" value="KAF9609052.1"/>
    <property type="molecule type" value="Genomic_DNA"/>
</dbReference>
<dbReference type="OrthoDB" id="441660at2759"/>
<gene>
    <name evidence="1" type="ORF">IFM89_012492</name>
</gene>
<protein>
    <submittedName>
        <fullName evidence="1">Uncharacterized protein</fullName>
    </submittedName>
</protein>
<feature type="non-terminal residue" evidence="1">
    <location>
        <position position="1"/>
    </location>
</feature>
<name>A0A835LXV9_9MAGN</name>
<proteinExistence type="predicted"/>
<dbReference type="Proteomes" id="UP000631114">
    <property type="component" value="Unassembled WGS sequence"/>
</dbReference>
<accession>A0A835LXV9</accession>
<keyword evidence="2" id="KW-1185">Reference proteome</keyword>
<dbReference type="Gene3D" id="1.10.510.10">
    <property type="entry name" value="Transferase(Phosphotransferase) domain 1"/>
    <property type="match status" value="1"/>
</dbReference>
<evidence type="ECO:0000313" key="2">
    <source>
        <dbReference type="Proteomes" id="UP000631114"/>
    </source>
</evidence>